<dbReference type="Gene3D" id="3.30.460.40">
    <property type="match status" value="1"/>
</dbReference>
<sequence>MTFPATNTAGLVHAVLACLEAADLPCLLFGGWAEEALGLRPPGPHGDIDLVHIGPGFAGLDAFLANGQRLWPHDPPLRSLPAKRFPHKRAFLVEDVLCEILLVDLHDGLPATCFWGDTLFFWERPLAEATPAMLGGLPVPVMSRANLLGYRARHRETQPWRWHDATLSEAQAPDLPAF</sequence>
<comment type="caution">
    <text evidence="1">The sequence shown here is derived from an EMBL/GenBank/DDBJ whole genome shotgun (WGS) entry which is preliminary data.</text>
</comment>
<dbReference type="RefSeq" id="WP_081176221.1">
    <property type="nucleotide sequence ID" value="NZ_MSPX01000008.1"/>
</dbReference>
<dbReference type="Proteomes" id="UP000192652">
    <property type="component" value="Unassembled WGS sequence"/>
</dbReference>
<evidence type="ECO:0000313" key="2">
    <source>
        <dbReference type="Proteomes" id="UP000192652"/>
    </source>
</evidence>
<dbReference type="EMBL" id="MSPX01000008">
    <property type="protein sequence ID" value="OQP86232.1"/>
    <property type="molecule type" value="Genomic_DNA"/>
</dbReference>
<keyword evidence="2" id="KW-1185">Reference proteome</keyword>
<evidence type="ECO:0000313" key="1">
    <source>
        <dbReference type="EMBL" id="OQP86232.1"/>
    </source>
</evidence>
<reference evidence="1 2" key="1">
    <citation type="journal article" date="2017" name="Antonie Van Leeuwenhoek">
        <title>Rhizobium rhizosphaerae sp. nov., a novel species isolated from rice rhizosphere.</title>
        <authorList>
            <person name="Zhao J.J."/>
            <person name="Zhang J."/>
            <person name="Zhang R.J."/>
            <person name="Zhang C.W."/>
            <person name="Yin H.Q."/>
            <person name="Zhang X.X."/>
        </authorList>
    </citation>
    <scope>NUCLEOTIDE SEQUENCE [LARGE SCALE GENOMIC DNA]</scope>
    <source>
        <strain evidence="1 2">RD15</strain>
    </source>
</reference>
<organism evidence="1 2">
    <name type="scientific">Xaviernesmea rhizosphaerae</name>
    <dbReference type="NCBI Taxonomy" id="1672749"/>
    <lineage>
        <taxon>Bacteria</taxon>
        <taxon>Pseudomonadati</taxon>
        <taxon>Pseudomonadota</taxon>
        <taxon>Alphaproteobacteria</taxon>
        <taxon>Hyphomicrobiales</taxon>
        <taxon>Rhizobiaceae</taxon>
        <taxon>Rhizobium/Agrobacterium group</taxon>
        <taxon>Xaviernesmea</taxon>
    </lineage>
</organism>
<accession>A0ABX3PCV1</accession>
<name>A0ABX3PCV1_9HYPH</name>
<protein>
    <submittedName>
        <fullName evidence="1">Uncharacterized protein</fullName>
    </submittedName>
</protein>
<gene>
    <name evidence="1" type="ORF">BTR14_11020</name>
</gene>
<proteinExistence type="predicted"/>